<dbReference type="Proteomes" id="UP000010866">
    <property type="component" value="Chromosome"/>
</dbReference>
<dbReference type="PANTHER" id="PTHR43428">
    <property type="entry name" value="ARSENATE REDUCTASE"/>
    <property type="match status" value="1"/>
</dbReference>
<dbReference type="KEGG" id="mhz:Metho_1693"/>
<evidence type="ECO:0000259" key="2">
    <source>
        <dbReference type="SMART" id="SM00226"/>
    </source>
</evidence>
<dbReference type="GO" id="GO:0046685">
    <property type="term" value="P:response to arsenic-containing substance"/>
    <property type="evidence" value="ECO:0007669"/>
    <property type="project" value="UniProtKB-KW"/>
</dbReference>
<dbReference type="EMBL" id="CP003362">
    <property type="protein sequence ID" value="AGB49882.1"/>
    <property type="molecule type" value="Genomic_DNA"/>
</dbReference>
<dbReference type="SMART" id="SM00226">
    <property type="entry name" value="LMWPc"/>
    <property type="match status" value="1"/>
</dbReference>
<keyword evidence="4" id="KW-1185">Reference proteome</keyword>
<dbReference type="RefSeq" id="WP_015325047.1">
    <property type="nucleotide sequence ID" value="NC_019977.1"/>
</dbReference>
<protein>
    <submittedName>
        <fullName evidence="3">Protein-tyrosine-phosphatase</fullName>
    </submittedName>
</protein>
<dbReference type="InterPro" id="IPR023485">
    <property type="entry name" value="Ptyr_pPase"/>
</dbReference>
<dbReference type="AlphaFoldDB" id="L0KWS3"/>
<evidence type="ECO:0000313" key="3">
    <source>
        <dbReference type="EMBL" id="AGB49882.1"/>
    </source>
</evidence>
<dbReference type="InterPro" id="IPR036196">
    <property type="entry name" value="Ptyr_pPase_sf"/>
</dbReference>
<dbReference type="SUPFAM" id="SSF52788">
    <property type="entry name" value="Phosphotyrosine protein phosphatases I"/>
    <property type="match status" value="1"/>
</dbReference>
<dbReference type="HOGENOM" id="CLU_071415_3_2_2"/>
<dbReference type="STRING" id="867904.Metho_1693"/>
<keyword evidence="1" id="KW-0059">Arsenical resistance</keyword>
<organism evidence="3 4">
    <name type="scientific">Methanomethylovorans hollandica (strain DSM 15978 / NBRC 107637 / DMS1)</name>
    <dbReference type="NCBI Taxonomy" id="867904"/>
    <lineage>
        <taxon>Archaea</taxon>
        <taxon>Methanobacteriati</taxon>
        <taxon>Methanobacteriota</taxon>
        <taxon>Stenosarchaea group</taxon>
        <taxon>Methanomicrobia</taxon>
        <taxon>Methanosarcinales</taxon>
        <taxon>Methanosarcinaceae</taxon>
        <taxon>Methanomethylovorans</taxon>
    </lineage>
</organism>
<feature type="domain" description="Phosphotyrosine protein phosphatase I" evidence="2">
    <location>
        <begin position="8"/>
        <end position="144"/>
    </location>
</feature>
<dbReference type="GeneID" id="14406206"/>
<dbReference type="OrthoDB" id="295776at2157"/>
<accession>L0KWS3</accession>
<dbReference type="Pfam" id="PF01451">
    <property type="entry name" value="LMWPc"/>
    <property type="match status" value="1"/>
</dbReference>
<evidence type="ECO:0000256" key="1">
    <source>
        <dbReference type="ARBA" id="ARBA00022849"/>
    </source>
</evidence>
<dbReference type="CDD" id="cd16345">
    <property type="entry name" value="LMWP_ArsC"/>
    <property type="match status" value="1"/>
</dbReference>
<dbReference type="Gene3D" id="3.40.50.2300">
    <property type="match status" value="1"/>
</dbReference>
<dbReference type="PANTHER" id="PTHR43428:SF1">
    <property type="entry name" value="ARSENATE REDUCTASE"/>
    <property type="match status" value="1"/>
</dbReference>
<name>L0KWS3_METHD</name>
<evidence type="ECO:0000313" key="4">
    <source>
        <dbReference type="Proteomes" id="UP000010866"/>
    </source>
</evidence>
<sequence precursor="true">MVHSDKKIKVLFVCVHNSARSQMAEEYLRRIGKELFEVESAGFEPTSVNPLVIAAMEEDGFDLSTKKTQAVWNLFREGKFYNYVITVCDRTHEKECPIFPKPFVQLKWSFPDPESFSGTDSEKMEQIRALRDAIRTRIEQFVEEITRSSQIDA</sequence>
<reference evidence="4" key="1">
    <citation type="submission" date="2012-02" db="EMBL/GenBank/DDBJ databases">
        <title>Complete sequence of chromosome of Methanomethylovorans hollandica DSM 15978.</title>
        <authorList>
            <person name="Lucas S."/>
            <person name="Copeland A."/>
            <person name="Lapidus A."/>
            <person name="Glavina del Rio T."/>
            <person name="Dalin E."/>
            <person name="Tice H."/>
            <person name="Bruce D."/>
            <person name="Goodwin L."/>
            <person name="Pitluck S."/>
            <person name="Peters L."/>
            <person name="Mikhailova N."/>
            <person name="Held B."/>
            <person name="Kyrpides N."/>
            <person name="Mavromatis K."/>
            <person name="Ivanova N."/>
            <person name="Brettin T."/>
            <person name="Detter J.C."/>
            <person name="Han C."/>
            <person name="Larimer F."/>
            <person name="Land M."/>
            <person name="Hauser L."/>
            <person name="Markowitz V."/>
            <person name="Cheng J.-F."/>
            <person name="Hugenholtz P."/>
            <person name="Woyke T."/>
            <person name="Wu D."/>
            <person name="Spring S."/>
            <person name="Schroeder M."/>
            <person name="Brambilla E."/>
            <person name="Klenk H.-P."/>
            <person name="Eisen J.A."/>
        </authorList>
    </citation>
    <scope>NUCLEOTIDE SEQUENCE [LARGE SCALE GENOMIC DNA]</scope>
    <source>
        <strain evidence="4">DSM 15978 / NBRC 107637 / DMS1</strain>
    </source>
</reference>
<gene>
    <name evidence="3" type="ordered locus">Metho_1693</name>
</gene>
<proteinExistence type="predicted"/>